<evidence type="ECO:0000259" key="2">
    <source>
        <dbReference type="SMART" id="SM00327"/>
    </source>
</evidence>
<name>A0A7J5E173_NOCSI</name>
<dbReference type="Gene3D" id="3.40.50.410">
    <property type="entry name" value="von Willebrand factor, type A domain"/>
    <property type="match status" value="1"/>
</dbReference>
<dbReference type="Proteomes" id="UP000449906">
    <property type="component" value="Unassembled WGS sequence"/>
</dbReference>
<dbReference type="SMART" id="SM00327">
    <property type="entry name" value="VWA"/>
    <property type="match status" value="1"/>
</dbReference>
<dbReference type="PIRSF" id="PIRSF010256">
    <property type="entry name" value="CoxE_vWa"/>
    <property type="match status" value="1"/>
</dbReference>
<accession>A0A7J5E173</accession>
<dbReference type="InterPro" id="IPR002035">
    <property type="entry name" value="VWF_A"/>
</dbReference>
<protein>
    <submittedName>
        <fullName evidence="3">VWA domain-containing protein</fullName>
    </submittedName>
</protein>
<proteinExistence type="predicted"/>
<feature type="compositionally biased region" description="Low complexity" evidence="1">
    <location>
        <begin position="89"/>
        <end position="98"/>
    </location>
</feature>
<reference evidence="3 4" key="1">
    <citation type="submission" date="2019-09" db="EMBL/GenBank/DDBJ databases">
        <title>Pimelobacter sp. isolated from Paulinella.</title>
        <authorList>
            <person name="Jeong S.E."/>
        </authorList>
    </citation>
    <scope>NUCLEOTIDE SEQUENCE [LARGE SCALE GENOMIC DNA]</scope>
    <source>
        <strain evidence="3 4">Pch-N</strain>
    </source>
</reference>
<sequence length="377" mass="41041">MTTLLHRPDEVLLGFATALRAAGVAVTQDRTRSYLDAVALVGLGDREATRTAGRATLCATPEDLERHDRVFDEWFSRDNTTPVVRPRHAQQQPAAALLPDDDAAGAGGPDEDDDPVKAKASGADILRHRDVATLDPAERVRLAAMFASLAVRLPTRPTARRTPHRRGAVDASRTLRASLRQMGEPARIHYRRRGIRPRRVVLLIDVSGSMSGYADALLRLAHRIVLAGAASGGSRDSVEVFSLGTRLTHLTRALRRRDPDRAIAAAGDTVPDWSGGTRLGETLQAFLDRWGRRGMARGAVVVVFSDGWERGDTQLLGEQAARLRRLAHKVIWVNPHRGKDGYAPVQQGVVAVLPHVDAFVAGHSLATFAELLEEIGR</sequence>
<gene>
    <name evidence="3" type="ORF">F9L07_09245</name>
</gene>
<evidence type="ECO:0000313" key="3">
    <source>
        <dbReference type="EMBL" id="KAB2812006.1"/>
    </source>
</evidence>
<dbReference type="RefSeq" id="WP_151579410.1">
    <property type="nucleotide sequence ID" value="NZ_CP182503.1"/>
</dbReference>
<dbReference type="SUPFAM" id="SSF53300">
    <property type="entry name" value="vWA-like"/>
    <property type="match status" value="1"/>
</dbReference>
<dbReference type="AlphaFoldDB" id="A0A7J5E173"/>
<dbReference type="PANTHER" id="PTHR39338">
    <property type="entry name" value="BLL5662 PROTEIN-RELATED"/>
    <property type="match status" value="1"/>
</dbReference>
<dbReference type="InterPro" id="IPR036465">
    <property type="entry name" value="vWFA_dom_sf"/>
</dbReference>
<dbReference type="InterPro" id="IPR011195">
    <property type="entry name" value="UCP010256"/>
</dbReference>
<dbReference type="Pfam" id="PF05762">
    <property type="entry name" value="VWA_CoxE"/>
    <property type="match status" value="1"/>
</dbReference>
<evidence type="ECO:0000313" key="4">
    <source>
        <dbReference type="Proteomes" id="UP000449906"/>
    </source>
</evidence>
<organism evidence="3 4">
    <name type="scientific">Nocardioides simplex</name>
    <name type="common">Arthrobacter simplex</name>
    <dbReference type="NCBI Taxonomy" id="2045"/>
    <lineage>
        <taxon>Bacteria</taxon>
        <taxon>Bacillati</taxon>
        <taxon>Actinomycetota</taxon>
        <taxon>Actinomycetes</taxon>
        <taxon>Propionibacteriales</taxon>
        <taxon>Nocardioidaceae</taxon>
        <taxon>Pimelobacter</taxon>
    </lineage>
</organism>
<feature type="compositionally biased region" description="Acidic residues" evidence="1">
    <location>
        <begin position="99"/>
        <end position="114"/>
    </location>
</feature>
<dbReference type="EMBL" id="WBVM01000001">
    <property type="protein sequence ID" value="KAB2812006.1"/>
    <property type="molecule type" value="Genomic_DNA"/>
</dbReference>
<comment type="caution">
    <text evidence="3">The sequence shown here is derived from an EMBL/GenBank/DDBJ whole genome shotgun (WGS) entry which is preliminary data.</text>
</comment>
<feature type="region of interest" description="Disordered" evidence="1">
    <location>
        <begin position="82"/>
        <end position="118"/>
    </location>
</feature>
<evidence type="ECO:0000256" key="1">
    <source>
        <dbReference type="SAM" id="MobiDB-lite"/>
    </source>
</evidence>
<dbReference type="CDD" id="cd00198">
    <property type="entry name" value="vWFA"/>
    <property type="match status" value="1"/>
</dbReference>
<feature type="domain" description="VWFA" evidence="2">
    <location>
        <begin position="197"/>
        <end position="372"/>
    </location>
</feature>
<dbReference type="InterPro" id="IPR008912">
    <property type="entry name" value="Uncharacterised_CoxE"/>
</dbReference>
<dbReference type="PANTHER" id="PTHR39338:SF6">
    <property type="entry name" value="BLL5662 PROTEIN"/>
    <property type="match status" value="1"/>
</dbReference>